<organism evidence="3 4">
    <name type="scientific">Actinoallomurus iriomotensis</name>
    <dbReference type="NCBI Taxonomy" id="478107"/>
    <lineage>
        <taxon>Bacteria</taxon>
        <taxon>Bacillati</taxon>
        <taxon>Actinomycetota</taxon>
        <taxon>Actinomycetes</taxon>
        <taxon>Streptosporangiales</taxon>
        <taxon>Thermomonosporaceae</taxon>
        <taxon>Actinoallomurus</taxon>
    </lineage>
</organism>
<dbReference type="PANTHER" id="PTHR14136:SF17">
    <property type="entry name" value="BTB_POZ DOMAIN-CONTAINING PROTEIN KCTD9"/>
    <property type="match status" value="1"/>
</dbReference>
<dbReference type="InterPro" id="IPR001646">
    <property type="entry name" value="5peptide_repeat"/>
</dbReference>
<dbReference type="Pfam" id="PF00805">
    <property type="entry name" value="Pentapeptide"/>
    <property type="match status" value="2"/>
</dbReference>
<feature type="transmembrane region" description="Helical" evidence="2">
    <location>
        <begin position="40"/>
        <end position="62"/>
    </location>
</feature>
<comment type="caution">
    <text evidence="3">The sequence shown here is derived from an EMBL/GenBank/DDBJ whole genome shotgun (WGS) entry which is preliminary data.</text>
</comment>
<keyword evidence="2" id="KW-1133">Transmembrane helix</keyword>
<evidence type="ECO:0000313" key="3">
    <source>
        <dbReference type="EMBL" id="GLY74640.1"/>
    </source>
</evidence>
<name>A0A9W6RH83_9ACTN</name>
<evidence type="ECO:0008006" key="5">
    <source>
        <dbReference type="Google" id="ProtNLM"/>
    </source>
</evidence>
<feature type="region of interest" description="Disordered" evidence="1">
    <location>
        <begin position="126"/>
        <end position="149"/>
    </location>
</feature>
<dbReference type="RefSeq" id="WP_285620621.1">
    <property type="nucleotide sequence ID" value="NZ_BSTJ01000003.1"/>
</dbReference>
<protein>
    <recommendedName>
        <fullName evidence="5">Pentapeptide repeat-containing protein</fullName>
    </recommendedName>
</protein>
<sequence>MVTILGLLLGPVTSWAGGAVVRHLHDKEKADAINGVRQTLLQAAAGTVALTVLVFTGLTWSLNRRGQVTDRYVKAIGLLSSEKLDERIGGIYALEHIMIESERDHETVVQVLAAFVREHAAAAPTRPDLWIDPPPKAHAGQVTREPEPATDVRTALTVLGRRPKRKENQPLDLRRSDLRGADLRRAHLEGADLGEACLDGANLREAHLAGANLTRARLARANLTRAHLEGATLWRTHLKGADLCESHLEGADLWQAQFEDADLREAHLEGADLWRAHLKGADLWQAHLEGAKLSDVENLVQLQLEGVFLDAHTELPAQLTPRQANGSSKKSPS</sequence>
<dbReference type="EMBL" id="BSTJ01000003">
    <property type="protein sequence ID" value="GLY74640.1"/>
    <property type="molecule type" value="Genomic_DNA"/>
</dbReference>
<evidence type="ECO:0000256" key="2">
    <source>
        <dbReference type="SAM" id="Phobius"/>
    </source>
</evidence>
<proteinExistence type="predicted"/>
<keyword evidence="2" id="KW-0472">Membrane</keyword>
<evidence type="ECO:0000313" key="4">
    <source>
        <dbReference type="Proteomes" id="UP001165135"/>
    </source>
</evidence>
<accession>A0A9W6RH83</accession>
<dbReference type="SUPFAM" id="SSF141571">
    <property type="entry name" value="Pentapeptide repeat-like"/>
    <property type="match status" value="1"/>
</dbReference>
<dbReference type="PANTHER" id="PTHR14136">
    <property type="entry name" value="BTB_POZ DOMAIN-CONTAINING PROTEIN KCTD9"/>
    <property type="match status" value="1"/>
</dbReference>
<dbReference type="Gene3D" id="2.160.20.80">
    <property type="entry name" value="E3 ubiquitin-protein ligase SopA"/>
    <property type="match status" value="1"/>
</dbReference>
<dbReference type="InterPro" id="IPR051082">
    <property type="entry name" value="Pentapeptide-BTB/POZ_domain"/>
</dbReference>
<gene>
    <name evidence="3" type="ORF">Airi01_029070</name>
</gene>
<reference evidence="3" key="1">
    <citation type="submission" date="2023-03" db="EMBL/GenBank/DDBJ databases">
        <title>Actinoallomurus iriomotensis NBRC 103681.</title>
        <authorList>
            <person name="Ichikawa N."/>
            <person name="Sato H."/>
            <person name="Tonouchi N."/>
        </authorList>
    </citation>
    <scope>NUCLEOTIDE SEQUENCE</scope>
    <source>
        <strain evidence="3">NBRC 103681</strain>
    </source>
</reference>
<keyword evidence="2" id="KW-0812">Transmembrane</keyword>
<dbReference type="AlphaFoldDB" id="A0A9W6RH83"/>
<dbReference type="Proteomes" id="UP001165135">
    <property type="component" value="Unassembled WGS sequence"/>
</dbReference>
<evidence type="ECO:0000256" key="1">
    <source>
        <dbReference type="SAM" id="MobiDB-lite"/>
    </source>
</evidence>